<feature type="transmembrane region" description="Helical" evidence="1">
    <location>
        <begin position="145"/>
        <end position="172"/>
    </location>
</feature>
<evidence type="ECO:0000313" key="3">
    <source>
        <dbReference type="Proteomes" id="UP000198964"/>
    </source>
</evidence>
<evidence type="ECO:0000256" key="1">
    <source>
        <dbReference type="SAM" id="Phobius"/>
    </source>
</evidence>
<evidence type="ECO:0000313" key="2">
    <source>
        <dbReference type="EMBL" id="SFE68191.1"/>
    </source>
</evidence>
<keyword evidence="1" id="KW-1133">Transmembrane helix</keyword>
<gene>
    <name evidence="2" type="ORF">SAMN05216283_101745</name>
</gene>
<keyword evidence="1" id="KW-0472">Membrane</keyword>
<dbReference type="AlphaFoldDB" id="A0A1I2CIP4"/>
<dbReference type="EMBL" id="FONW01000001">
    <property type="protein sequence ID" value="SFE68191.1"/>
    <property type="molecule type" value="Genomic_DNA"/>
</dbReference>
<protein>
    <submittedName>
        <fullName evidence="2">Uncharacterized protein</fullName>
    </submittedName>
</protein>
<reference evidence="2 3" key="1">
    <citation type="submission" date="2016-10" db="EMBL/GenBank/DDBJ databases">
        <authorList>
            <person name="de Groot N.N."/>
        </authorList>
    </citation>
    <scope>NUCLEOTIDE SEQUENCE [LARGE SCALE GENOMIC DNA]</scope>
    <source>
        <strain evidence="2 3">CGMCC 1.9156</strain>
    </source>
</reference>
<dbReference type="Proteomes" id="UP000198964">
    <property type="component" value="Unassembled WGS sequence"/>
</dbReference>
<sequence length="173" mass="20252">MCNFIDTMEKLFWTKGIFKNQLQITRNNEIIGSIEWKNMFSSQALATLKGRRFILNRDFFLSKLEIADANNQAPLGQIMINLFNPKSDLIINGKRFELEIKNFWQSRWAWKFNGQEVIIFQSNELLSKDKGQIEIYSGDTEELEVLVLLGLFVRNQLILFMLLILFIILVIAI</sequence>
<name>A0A1I2CIP4_9BACT</name>
<keyword evidence="3" id="KW-1185">Reference proteome</keyword>
<organism evidence="2 3">
    <name type="scientific">Sunxiuqinia elliptica</name>
    <dbReference type="NCBI Taxonomy" id="655355"/>
    <lineage>
        <taxon>Bacteria</taxon>
        <taxon>Pseudomonadati</taxon>
        <taxon>Bacteroidota</taxon>
        <taxon>Bacteroidia</taxon>
        <taxon>Marinilabiliales</taxon>
        <taxon>Prolixibacteraceae</taxon>
        <taxon>Sunxiuqinia</taxon>
    </lineage>
</organism>
<accession>A0A1I2CIP4</accession>
<proteinExistence type="predicted"/>
<keyword evidence="1" id="KW-0812">Transmembrane</keyword>
<dbReference type="STRING" id="655355.SAMN05216283_101745"/>